<evidence type="ECO:0000313" key="4">
    <source>
        <dbReference type="Proteomes" id="UP001060414"/>
    </source>
</evidence>
<dbReference type="EMBL" id="CP092109">
    <property type="protein sequence ID" value="UWZ81481.1"/>
    <property type="molecule type" value="Genomic_DNA"/>
</dbReference>
<organism evidence="3 4">
    <name type="scientific">Geoalkalibacter halelectricus</name>
    <dbReference type="NCBI Taxonomy" id="2847045"/>
    <lineage>
        <taxon>Bacteria</taxon>
        <taxon>Pseudomonadati</taxon>
        <taxon>Thermodesulfobacteriota</taxon>
        <taxon>Desulfuromonadia</taxon>
        <taxon>Desulfuromonadales</taxon>
        <taxon>Geoalkalibacteraceae</taxon>
        <taxon>Geoalkalibacter</taxon>
    </lineage>
</organism>
<gene>
    <name evidence="3" type="ORF">L9S41_08815</name>
</gene>
<sequence>MTRLLVFLLALIFVLPLTAAAHPTHGVHEHGVADLRVAVDGEEVLIEMESPLDNLVGFEHRPRTDAQRAALEEAMARLARFEQLFGLPAAAACAVKEHRLQSPWPTETAKHDHGHAKQSAHSHSHGHAHDDGHADVSLSYLLKCANPEALTELEVRWFEVFPRTERIRAESATPRGQGSVTLRKDHPRLPL</sequence>
<keyword evidence="4" id="KW-1185">Reference proteome</keyword>
<dbReference type="Pfam" id="PF10986">
    <property type="entry name" value="ZrgA"/>
    <property type="match status" value="1"/>
</dbReference>
<feature type="compositionally biased region" description="Basic residues" evidence="1">
    <location>
        <begin position="112"/>
        <end position="126"/>
    </location>
</feature>
<feature type="chain" id="PRO_5046093689" evidence="2">
    <location>
        <begin position="20"/>
        <end position="191"/>
    </location>
</feature>
<evidence type="ECO:0000313" key="3">
    <source>
        <dbReference type="EMBL" id="UWZ81481.1"/>
    </source>
</evidence>
<proteinExistence type="predicted"/>
<protein>
    <submittedName>
        <fullName evidence="3">DUF2796 domain-containing protein</fullName>
    </submittedName>
</protein>
<reference evidence="3" key="1">
    <citation type="journal article" date="2022" name="Environ. Microbiol.">
        <title>Geoalkalibacter halelectricus SAP #1 sp. nov. possessing extracellular electron transfer and mineral#reducing capabilities from a haloalkaline environment.</title>
        <authorList>
            <person name="Yadav S."/>
            <person name="Singh R."/>
            <person name="Sundharam S.S."/>
            <person name="Chaudhary S."/>
            <person name="Krishnamurthi S."/>
            <person name="Patil S.A."/>
        </authorList>
    </citation>
    <scope>NUCLEOTIDE SEQUENCE</scope>
    <source>
        <strain evidence="3">SAP-1</strain>
    </source>
</reference>
<feature type="region of interest" description="Disordered" evidence="1">
    <location>
        <begin position="105"/>
        <end position="132"/>
    </location>
</feature>
<accession>A0ABY5ZQX5</accession>
<evidence type="ECO:0000256" key="1">
    <source>
        <dbReference type="SAM" id="MobiDB-lite"/>
    </source>
</evidence>
<feature type="compositionally biased region" description="Basic and acidic residues" evidence="1">
    <location>
        <begin position="182"/>
        <end position="191"/>
    </location>
</feature>
<evidence type="ECO:0000256" key="2">
    <source>
        <dbReference type="SAM" id="SignalP"/>
    </source>
</evidence>
<feature type="region of interest" description="Disordered" evidence="1">
    <location>
        <begin position="169"/>
        <end position="191"/>
    </location>
</feature>
<name>A0ABY5ZQX5_9BACT</name>
<dbReference type="InterPro" id="IPR021253">
    <property type="entry name" value="ZrgA-like"/>
</dbReference>
<dbReference type="Proteomes" id="UP001060414">
    <property type="component" value="Chromosome"/>
</dbReference>
<feature type="signal peptide" evidence="2">
    <location>
        <begin position="1"/>
        <end position="19"/>
    </location>
</feature>
<dbReference type="RefSeq" id="WP_260749856.1">
    <property type="nucleotide sequence ID" value="NZ_CP092109.1"/>
</dbReference>
<keyword evidence="2" id="KW-0732">Signal</keyword>